<sequence length="65" mass="7701">MKHCLLTQADNYKSLRFIYFQMVTRSLCMEWRMSENVPCAIQRAVMSAPTSDQTFIKLEMQSPFF</sequence>
<evidence type="ECO:0000313" key="1">
    <source>
        <dbReference type="EMBL" id="KJF70907.1"/>
    </source>
</evidence>
<proteinExistence type="predicted"/>
<dbReference type="EMBL" id="JWIT01000025">
    <property type="protein sequence ID" value="KJF70907.1"/>
    <property type="molecule type" value="Genomic_DNA"/>
</dbReference>
<keyword evidence="2" id="KW-1185">Reference proteome</keyword>
<evidence type="ECO:0000313" key="2">
    <source>
        <dbReference type="Proteomes" id="UP000032564"/>
    </source>
</evidence>
<protein>
    <submittedName>
        <fullName evidence="1">Uncharacterized protein</fullName>
    </submittedName>
</protein>
<name>A0ABR5D1F8_9HYPH</name>
<gene>
    <name evidence="1" type="ORF">RP75_23995</name>
</gene>
<accession>A0ABR5D1F8</accession>
<reference evidence="1 2" key="1">
    <citation type="submission" date="2014-12" db="EMBL/GenBank/DDBJ databases">
        <authorList>
            <person name="Kuzmanovic N."/>
            <person name="Pulawska J."/>
            <person name="Obradovic A."/>
        </authorList>
    </citation>
    <scope>NUCLEOTIDE SEQUENCE [LARGE SCALE GENOMIC DNA]</scope>
    <source>
        <strain evidence="1 2">KFB 330</strain>
    </source>
</reference>
<organism evidence="1 2">
    <name type="scientific">Agrobacterium arsenijevicii</name>
    <dbReference type="NCBI Taxonomy" id="1585697"/>
    <lineage>
        <taxon>Bacteria</taxon>
        <taxon>Pseudomonadati</taxon>
        <taxon>Pseudomonadota</taxon>
        <taxon>Alphaproteobacteria</taxon>
        <taxon>Hyphomicrobiales</taxon>
        <taxon>Rhizobiaceae</taxon>
        <taxon>Rhizobium/Agrobacterium group</taxon>
        <taxon>Agrobacterium</taxon>
    </lineage>
</organism>
<comment type="caution">
    <text evidence="1">The sequence shown here is derived from an EMBL/GenBank/DDBJ whole genome shotgun (WGS) entry which is preliminary data.</text>
</comment>
<dbReference type="Proteomes" id="UP000032564">
    <property type="component" value="Unassembled WGS sequence"/>
</dbReference>